<keyword evidence="2" id="KW-1185">Reference proteome</keyword>
<dbReference type="SUPFAM" id="SSF48452">
    <property type="entry name" value="TPR-like"/>
    <property type="match status" value="1"/>
</dbReference>
<dbReference type="Proteomes" id="UP000800040">
    <property type="component" value="Unassembled WGS sequence"/>
</dbReference>
<proteinExistence type="predicted"/>
<dbReference type="InterPro" id="IPR011990">
    <property type="entry name" value="TPR-like_helical_dom_sf"/>
</dbReference>
<name>A0A6A5K251_9PLEO</name>
<dbReference type="OrthoDB" id="5986190at2759"/>
<dbReference type="Pfam" id="PF13424">
    <property type="entry name" value="TPR_12"/>
    <property type="match status" value="1"/>
</dbReference>
<dbReference type="AlphaFoldDB" id="A0A6A5K251"/>
<dbReference type="InterPro" id="IPR053137">
    <property type="entry name" value="NLR-like"/>
</dbReference>
<protein>
    <recommendedName>
        <fullName evidence="3">Kinesin light chain</fullName>
    </recommendedName>
</protein>
<accession>A0A6A5K251</accession>
<dbReference type="EMBL" id="ML975373">
    <property type="protein sequence ID" value="KAF1831099.1"/>
    <property type="molecule type" value="Genomic_DNA"/>
</dbReference>
<evidence type="ECO:0000313" key="1">
    <source>
        <dbReference type="EMBL" id="KAF1831099.1"/>
    </source>
</evidence>
<organism evidence="1 2">
    <name type="scientific">Decorospora gaudefroyi</name>
    <dbReference type="NCBI Taxonomy" id="184978"/>
    <lineage>
        <taxon>Eukaryota</taxon>
        <taxon>Fungi</taxon>
        <taxon>Dikarya</taxon>
        <taxon>Ascomycota</taxon>
        <taxon>Pezizomycotina</taxon>
        <taxon>Dothideomycetes</taxon>
        <taxon>Pleosporomycetidae</taxon>
        <taxon>Pleosporales</taxon>
        <taxon>Pleosporineae</taxon>
        <taxon>Pleosporaceae</taxon>
        <taxon>Decorospora</taxon>
    </lineage>
</organism>
<gene>
    <name evidence="1" type="ORF">BDW02DRAFT_506016</name>
</gene>
<dbReference type="Gene3D" id="1.25.40.10">
    <property type="entry name" value="Tetratricopeptide repeat domain"/>
    <property type="match status" value="1"/>
</dbReference>
<dbReference type="PANTHER" id="PTHR46082">
    <property type="entry name" value="ATP/GTP-BINDING PROTEIN-RELATED"/>
    <property type="match status" value="1"/>
</dbReference>
<evidence type="ECO:0008006" key="3">
    <source>
        <dbReference type="Google" id="ProtNLM"/>
    </source>
</evidence>
<sequence length="81" mass="9375">MANLASTYWNQGRWDDAEKLEVQVMVTRKTKLGENHPDTLISMHNLALTLQSQARHEEAFALMEESFKLREHVLGEEHPNT</sequence>
<reference evidence="1" key="1">
    <citation type="submission" date="2020-01" db="EMBL/GenBank/DDBJ databases">
        <authorList>
            <consortium name="DOE Joint Genome Institute"/>
            <person name="Haridas S."/>
            <person name="Albert R."/>
            <person name="Binder M."/>
            <person name="Bloem J."/>
            <person name="Labutti K."/>
            <person name="Salamov A."/>
            <person name="Andreopoulos B."/>
            <person name="Baker S.E."/>
            <person name="Barry K."/>
            <person name="Bills G."/>
            <person name="Bluhm B.H."/>
            <person name="Cannon C."/>
            <person name="Castanera R."/>
            <person name="Culley D.E."/>
            <person name="Daum C."/>
            <person name="Ezra D."/>
            <person name="Gonzalez J.B."/>
            <person name="Henrissat B."/>
            <person name="Kuo A."/>
            <person name="Liang C."/>
            <person name="Lipzen A."/>
            <person name="Lutzoni F."/>
            <person name="Magnuson J."/>
            <person name="Mondo S."/>
            <person name="Nolan M."/>
            <person name="Ohm R."/>
            <person name="Pangilinan J."/>
            <person name="Park H.-J."/>
            <person name="Ramirez L."/>
            <person name="Alfaro M."/>
            <person name="Sun H."/>
            <person name="Tritt A."/>
            <person name="Yoshinaga Y."/>
            <person name="Zwiers L.-H."/>
            <person name="Turgeon B.G."/>
            <person name="Goodwin S.B."/>
            <person name="Spatafora J.W."/>
            <person name="Crous P.W."/>
            <person name="Grigoriev I.V."/>
        </authorList>
    </citation>
    <scope>NUCLEOTIDE SEQUENCE</scope>
    <source>
        <strain evidence="1">P77</strain>
    </source>
</reference>
<evidence type="ECO:0000313" key="2">
    <source>
        <dbReference type="Proteomes" id="UP000800040"/>
    </source>
</evidence>
<dbReference type="PANTHER" id="PTHR46082:SF11">
    <property type="entry name" value="AAA+ ATPASE DOMAIN-CONTAINING PROTEIN-RELATED"/>
    <property type="match status" value="1"/>
</dbReference>